<keyword evidence="1" id="KW-0479">Metal-binding</keyword>
<keyword evidence="2" id="KW-0456">Lyase</keyword>
<protein>
    <submittedName>
        <fullName evidence="2">Isocitrate lyase/phosphoenolpyruvate mutase family protein</fullName>
    </submittedName>
</protein>
<dbReference type="InterPro" id="IPR039556">
    <property type="entry name" value="ICL/PEPM"/>
</dbReference>
<dbReference type="PANTHER" id="PTHR42905:SF16">
    <property type="entry name" value="CARBOXYPHOSPHONOENOLPYRUVATE PHOSPHONOMUTASE-LIKE PROTEIN (AFU_ORTHOLOGUE AFUA_5G07230)"/>
    <property type="match status" value="1"/>
</dbReference>
<dbReference type="Proteomes" id="UP001139028">
    <property type="component" value="Unassembled WGS sequence"/>
</dbReference>
<dbReference type="CDD" id="cd00377">
    <property type="entry name" value="ICL_PEPM"/>
    <property type="match status" value="1"/>
</dbReference>
<sequence>MNNSPFNTFTQLHQAAAPLVLPNAWDAASALLCQNTGALAVGTSSAAVAWSLGYADGGALPVEEHLHAIARIARVTSLPLTVDIEDGYSQNPEEIAELACKMVKLGVVGINIEEGRGIPEPLSEKIHAIRKALNGRPLFINARTDVYLNALASGDKAINMCIERLELYKSAGADSGFVPGLAAVEEARSLAAGINLPLNIMLLPGMAPVSEFFAAGIKRFSTGPALFQSVYGHLNESLKQLTPVKSNTDLFSKALDYSTLNSAFIKEAYREAI</sequence>
<dbReference type="SUPFAM" id="SSF51621">
    <property type="entry name" value="Phosphoenolpyruvate/pyruvate domain"/>
    <property type="match status" value="1"/>
</dbReference>
<gene>
    <name evidence="2" type="ORF">MO867_07350</name>
</gene>
<organism evidence="2 3">
    <name type="scientific">Microbulbifer okhotskensis</name>
    <dbReference type="NCBI Taxonomy" id="2926617"/>
    <lineage>
        <taxon>Bacteria</taxon>
        <taxon>Pseudomonadati</taxon>
        <taxon>Pseudomonadota</taxon>
        <taxon>Gammaproteobacteria</taxon>
        <taxon>Cellvibrionales</taxon>
        <taxon>Microbulbiferaceae</taxon>
        <taxon>Microbulbifer</taxon>
    </lineage>
</organism>
<dbReference type="GO" id="GO:0016829">
    <property type="term" value="F:lyase activity"/>
    <property type="evidence" value="ECO:0007669"/>
    <property type="project" value="UniProtKB-KW"/>
</dbReference>
<name>A0A9X2ERE3_9GAMM</name>
<dbReference type="GO" id="GO:0046872">
    <property type="term" value="F:metal ion binding"/>
    <property type="evidence" value="ECO:0007669"/>
    <property type="project" value="UniProtKB-KW"/>
</dbReference>
<dbReference type="InterPro" id="IPR015813">
    <property type="entry name" value="Pyrv/PenolPyrv_kinase-like_dom"/>
</dbReference>
<evidence type="ECO:0000256" key="1">
    <source>
        <dbReference type="ARBA" id="ARBA00022723"/>
    </source>
</evidence>
<dbReference type="AlphaFoldDB" id="A0A9X2ERE3"/>
<dbReference type="Gene3D" id="3.20.20.60">
    <property type="entry name" value="Phosphoenolpyruvate-binding domains"/>
    <property type="match status" value="1"/>
</dbReference>
<dbReference type="PANTHER" id="PTHR42905">
    <property type="entry name" value="PHOSPHOENOLPYRUVATE CARBOXYLASE"/>
    <property type="match status" value="1"/>
</dbReference>
<dbReference type="Pfam" id="PF13714">
    <property type="entry name" value="PEP_mutase"/>
    <property type="match status" value="1"/>
</dbReference>
<reference evidence="2" key="1">
    <citation type="journal article" date="2022" name="Arch. Microbiol.">
        <title>Microbulbifer okhotskensis sp. nov., isolated from a deep bottom sediment of the Okhotsk Sea.</title>
        <authorList>
            <person name="Romanenko L."/>
            <person name="Kurilenko V."/>
            <person name="Otstavnykh N."/>
            <person name="Velansky P."/>
            <person name="Isaeva M."/>
            <person name="Mikhailov V."/>
        </authorList>
    </citation>
    <scope>NUCLEOTIDE SEQUENCE</scope>
    <source>
        <strain evidence="2">OS29</strain>
    </source>
</reference>
<dbReference type="EMBL" id="JALBWM010000021">
    <property type="protein sequence ID" value="MCO1334158.1"/>
    <property type="molecule type" value="Genomic_DNA"/>
</dbReference>
<dbReference type="RefSeq" id="WP_252465664.1">
    <property type="nucleotide sequence ID" value="NZ_JALBWM010000021.1"/>
</dbReference>
<proteinExistence type="predicted"/>
<comment type="caution">
    <text evidence="2">The sequence shown here is derived from an EMBL/GenBank/DDBJ whole genome shotgun (WGS) entry which is preliminary data.</text>
</comment>
<dbReference type="InterPro" id="IPR040442">
    <property type="entry name" value="Pyrv_kinase-like_dom_sf"/>
</dbReference>
<keyword evidence="3" id="KW-1185">Reference proteome</keyword>
<evidence type="ECO:0000313" key="2">
    <source>
        <dbReference type="EMBL" id="MCO1334158.1"/>
    </source>
</evidence>
<accession>A0A9X2ERE3</accession>
<evidence type="ECO:0000313" key="3">
    <source>
        <dbReference type="Proteomes" id="UP001139028"/>
    </source>
</evidence>